<dbReference type="EMBL" id="DVJM01000153">
    <property type="protein sequence ID" value="HIS79196.1"/>
    <property type="molecule type" value="Genomic_DNA"/>
</dbReference>
<sequence length="141" mass="16302">MRKPLSAEDLLYRLGLWLLPVFFLCGILVACMGDAVLGWFSPCPIHAITGLYCPGCGATRSVMELARLHVVKSFCYHPFIPYTALVYTVFLLWETWRRRFRPHLPRFPIFPCVVAGIVLLFLQCIWKNTALFLGWNPFFLF</sequence>
<organism evidence="2 3">
    <name type="scientific">Candidatus Caccousia stercoris</name>
    <dbReference type="NCBI Taxonomy" id="2840723"/>
    <lineage>
        <taxon>Bacteria</taxon>
        <taxon>Bacillati</taxon>
        <taxon>Bacillota</taxon>
        <taxon>Clostridia</taxon>
        <taxon>Eubacteriales</taxon>
        <taxon>Oscillospiraceae</taxon>
        <taxon>Oscillospiraceae incertae sedis</taxon>
        <taxon>Candidatus Caccousia</taxon>
    </lineage>
</organism>
<proteinExistence type="predicted"/>
<feature type="transmembrane region" description="Helical" evidence="1">
    <location>
        <begin position="108"/>
        <end position="135"/>
    </location>
</feature>
<protein>
    <submittedName>
        <fullName evidence="2">DUF2752 domain-containing protein</fullName>
    </submittedName>
</protein>
<dbReference type="Pfam" id="PF10825">
    <property type="entry name" value="DUF2752"/>
    <property type="match status" value="1"/>
</dbReference>
<name>A0A9D1FSN5_9FIRM</name>
<feature type="transmembrane region" description="Helical" evidence="1">
    <location>
        <begin position="12"/>
        <end position="40"/>
    </location>
</feature>
<accession>A0A9D1FSN5</accession>
<dbReference type="InterPro" id="IPR021215">
    <property type="entry name" value="DUF2752"/>
</dbReference>
<evidence type="ECO:0000313" key="3">
    <source>
        <dbReference type="Proteomes" id="UP000824141"/>
    </source>
</evidence>
<comment type="caution">
    <text evidence="2">The sequence shown here is derived from an EMBL/GenBank/DDBJ whole genome shotgun (WGS) entry which is preliminary data.</text>
</comment>
<reference evidence="2" key="1">
    <citation type="submission" date="2020-10" db="EMBL/GenBank/DDBJ databases">
        <authorList>
            <person name="Gilroy R."/>
        </authorList>
    </citation>
    <scope>NUCLEOTIDE SEQUENCE</scope>
    <source>
        <strain evidence="2">6086</strain>
    </source>
</reference>
<reference evidence="2" key="2">
    <citation type="journal article" date="2021" name="PeerJ">
        <title>Extensive microbial diversity within the chicken gut microbiome revealed by metagenomics and culture.</title>
        <authorList>
            <person name="Gilroy R."/>
            <person name="Ravi A."/>
            <person name="Getino M."/>
            <person name="Pursley I."/>
            <person name="Horton D.L."/>
            <person name="Alikhan N.F."/>
            <person name="Baker D."/>
            <person name="Gharbi K."/>
            <person name="Hall N."/>
            <person name="Watson M."/>
            <person name="Adriaenssens E.M."/>
            <person name="Foster-Nyarko E."/>
            <person name="Jarju S."/>
            <person name="Secka A."/>
            <person name="Antonio M."/>
            <person name="Oren A."/>
            <person name="Chaudhuri R.R."/>
            <person name="La Ragione R."/>
            <person name="Hildebrand F."/>
            <person name="Pallen M.J."/>
        </authorList>
    </citation>
    <scope>NUCLEOTIDE SEQUENCE</scope>
    <source>
        <strain evidence="2">6086</strain>
    </source>
</reference>
<dbReference type="AlphaFoldDB" id="A0A9D1FSN5"/>
<evidence type="ECO:0000313" key="2">
    <source>
        <dbReference type="EMBL" id="HIS79196.1"/>
    </source>
</evidence>
<dbReference type="Proteomes" id="UP000824141">
    <property type="component" value="Unassembled WGS sequence"/>
</dbReference>
<gene>
    <name evidence="2" type="ORF">IAD03_07470</name>
</gene>
<dbReference type="PROSITE" id="PS51257">
    <property type="entry name" value="PROKAR_LIPOPROTEIN"/>
    <property type="match status" value="1"/>
</dbReference>
<keyword evidence="1" id="KW-0472">Membrane</keyword>
<keyword evidence="1" id="KW-1133">Transmembrane helix</keyword>
<keyword evidence="1" id="KW-0812">Transmembrane</keyword>
<feature type="transmembrane region" description="Helical" evidence="1">
    <location>
        <begin position="79"/>
        <end position="96"/>
    </location>
</feature>
<evidence type="ECO:0000256" key="1">
    <source>
        <dbReference type="SAM" id="Phobius"/>
    </source>
</evidence>